<comment type="subcellular location">
    <subcellularLocation>
        <location evidence="1 10">Mitochondrion inner membrane</location>
    </subcellularLocation>
</comment>
<evidence type="ECO:0000256" key="1">
    <source>
        <dbReference type="ARBA" id="ARBA00004273"/>
    </source>
</evidence>
<dbReference type="GeneID" id="90038392"/>
<sequence length="245" mass="27262">MSDTKDSAPSGCPVPHDTPSSSEAACPVDHTQRKTWMSTLTGKTDDKPLPPTAKESVVPKDPSIELAQDREISSIPRADAFSAYNGGEGGHGGAIRGTSKWVYPSEEMFYKAMKRKNWDPEAADMRVVVPIHNAVNERAWNEILQWERPMGASKCGGPKLVSFSGDAKNISPRARFNSLLGYSLPFDRHDWIVDRCGTRIEYIIDFYAGKPNPQNPGLPSFYLDVRPKLTYEGAKMRIQRFFGLI</sequence>
<gene>
    <name evidence="12" type="ORF">BZA70DRAFT_280041</name>
</gene>
<dbReference type="InterPro" id="IPR000511">
    <property type="entry name" value="Holocyt_c/c1_synthase"/>
</dbReference>
<dbReference type="PANTHER" id="PTHR12743">
    <property type="entry name" value="CYTOCHROME C1 HEME LYASE"/>
    <property type="match status" value="1"/>
</dbReference>
<evidence type="ECO:0000256" key="4">
    <source>
        <dbReference type="ARBA" id="ARBA00022723"/>
    </source>
</evidence>
<keyword evidence="5 10" id="KW-0999">Mitochondrion inner membrane</keyword>
<evidence type="ECO:0000256" key="6">
    <source>
        <dbReference type="ARBA" id="ARBA00023004"/>
    </source>
</evidence>
<dbReference type="GO" id="GO:0016829">
    <property type="term" value="F:lyase activity"/>
    <property type="evidence" value="ECO:0007669"/>
    <property type="project" value="UniProtKB-KW"/>
</dbReference>
<dbReference type="EMBL" id="JBBJBU010000007">
    <property type="protein sequence ID" value="KAK7204804.1"/>
    <property type="molecule type" value="Genomic_DNA"/>
</dbReference>
<keyword evidence="6 10" id="KW-0408">Iron</keyword>
<dbReference type="PROSITE" id="PS00821">
    <property type="entry name" value="CYTO_HEME_LYASE_1"/>
    <property type="match status" value="1"/>
</dbReference>
<evidence type="ECO:0000256" key="7">
    <source>
        <dbReference type="ARBA" id="ARBA00023128"/>
    </source>
</evidence>
<evidence type="ECO:0000256" key="10">
    <source>
        <dbReference type="RuleBase" id="RU363130"/>
    </source>
</evidence>
<dbReference type="Pfam" id="PF01265">
    <property type="entry name" value="Cyto_heme_lyase"/>
    <property type="match status" value="1"/>
</dbReference>
<dbReference type="Proteomes" id="UP001498771">
    <property type="component" value="Unassembled WGS sequence"/>
</dbReference>
<evidence type="ECO:0000313" key="13">
    <source>
        <dbReference type="Proteomes" id="UP001498771"/>
    </source>
</evidence>
<evidence type="ECO:0000256" key="2">
    <source>
        <dbReference type="ARBA" id="ARBA00007255"/>
    </source>
</evidence>
<keyword evidence="4 10" id="KW-0479">Metal-binding</keyword>
<protein>
    <recommendedName>
        <fullName evidence="10">Holocytochrome c-type synthase</fullName>
        <ecNumber evidence="10">4.4.1.17</ecNumber>
    </recommendedName>
</protein>
<keyword evidence="8 10" id="KW-0472">Membrane</keyword>
<dbReference type="PANTHER" id="PTHR12743:SF0">
    <property type="entry name" value="HOLOCYTOCHROME C-TYPE SYNTHASE"/>
    <property type="match status" value="1"/>
</dbReference>
<name>A0ABR1F4N7_9ASCO</name>
<reference evidence="12 13" key="1">
    <citation type="submission" date="2024-03" db="EMBL/GenBank/DDBJ databases">
        <title>Genome-scale model development and genomic sequencing of the oleaginous clade Lipomyces.</title>
        <authorList>
            <consortium name="Lawrence Berkeley National Laboratory"/>
            <person name="Czajka J.J."/>
            <person name="Han Y."/>
            <person name="Kim J."/>
            <person name="Mondo S.J."/>
            <person name="Hofstad B.A."/>
            <person name="Robles A."/>
            <person name="Haridas S."/>
            <person name="Riley R."/>
            <person name="LaButti K."/>
            <person name="Pangilinan J."/>
            <person name="Andreopoulos W."/>
            <person name="Lipzen A."/>
            <person name="Yan J."/>
            <person name="Wang M."/>
            <person name="Ng V."/>
            <person name="Grigoriev I.V."/>
            <person name="Spatafora J.W."/>
            <person name="Magnuson J.K."/>
            <person name="Baker S.E."/>
            <person name="Pomraning K.R."/>
        </authorList>
    </citation>
    <scope>NUCLEOTIDE SEQUENCE [LARGE SCALE GENOMIC DNA]</scope>
    <source>
        <strain evidence="12 13">Phaff 52-87</strain>
    </source>
</reference>
<evidence type="ECO:0000256" key="3">
    <source>
        <dbReference type="ARBA" id="ARBA00022617"/>
    </source>
</evidence>
<keyword evidence="13" id="KW-1185">Reference proteome</keyword>
<dbReference type="RefSeq" id="XP_064767837.1">
    <property type="nucleotide sequence ID" value="XM_064912880.1"/>
</dbReference>
<evidence type="ECO:0000256" key="8">
    <source>
        <dbReference type="ARBA" id="ARBA00023136"/>
    </source>
</evidence>
<evidence type="ECO:0000256" key="5">
    <source>
        <dbReference type="ARBA" id="ARBA00022792"/>
    </source>
</evidence>
<evidence type="ECO:0000256" key="11">
    <source>
        <dbReference type="SAM" id="MobiDB-lite"/>
    </source>
</evidence>
<comment type="catalytic activity">
    <reaction evidence="10">
        <text>holo-[cytochrome c] = apo-[cytochrome c] + heme b</text>
        <dbReference type="Rhea" id="RHEA:22648"/>
        <dbReference type="Rhea" id="RHEA-COMP:10725"/>
        <dbReference type="Rhea" id="RHEA-COMP:10726"/>
        <dbReference type="ChEBI" id="CHEBI:29950"/>
        <dbReference type="ChEBI" id="CHEBI:60344"/>
        <dbReference type="ChEBI" id="CHEBI:83739"/>
        <dbReference type="EC" id="4.4.1.17"/>
    </reaction>
</comment>
<dbReference type="PROSITE" id="PS00822">
    <property type="entry name" value="CYTO_HEME_LYASE_2"/>
    <property type="match status" value="1"/>
</dbReference>
<dbReference type="EC" id="4.4.1.17" evidence="10"/>
<organism evidence="12 13">
    <name type="scientific">Myxozyma melibiosi</name>
    <dbReference type="NCBI Taxonomy" id="54550"/>
    <lineage>
        <taxon>Eukaryota</taxon>
        <taxon>Fungi</taxon>
        <taxon>Dikarya</taxon>
        <taxon>Ascomycota</taxon>
        <taxon>Saccharomycotina</taxon>
        <taxon>Lipomycetes</taxon>
        <taxon>Lipomycetales</taxon>
        <taxon>Lipomycetaceae</taxon>
        <taxon>Myxozyma</taxon>
    </lineage>
</organism>
<evidence type="ECO:0000313" key="12">
    <source>
        <dbReference type="EMBL" id="KAK7204804.1"/>
    </source>
</evidence>
<comment type="caution">
    <text evidence="12">The sequence shown here is derived from an EMBL/GenBank/DDBJ whole genome shotgun (WGS) entry which is preliminary data.</text>
</comment>
<comment type="similarity">
    <text evidence="2 10">Belongs to the cytochrome c-type heme lyase family.</text>
</comment>
<proteinExistence type="inferred from homology"/>
<accession>A0ABR1F4N7</accession>
<keyword evidence="9 10" id="KW-0456">Lyase</keyword>
<feature type="region of interest" description="Disordered" evidence="11">
    <location>
        <begin position="1"/>
        <end position="59"/>
    </location>
</feature>
<keyword evidence="3 10" id="KW-0349">Heme</keyword>
<keyword evidence="7 10" id="KW-0496">Mitochondrion</keyword>
<evidence type="ECO:0000256" key="9">
    <source>
        <dbReference type="ARBA" id="ARBA00023239"/>
    </source>
</evidence>
<comment type="function">
    <text evidence="10">Lyase that catalyzes the covalent linking of the heme group to the cytochrome C apoprotein to produce the mature functional cytochrome.</text>
</comment>